<evidence type="ECO:0000313" key="2">
    <source>
        <dbReference type="EMBL" id="KAK7076398.1"/>
    </source>
</evidence>
<name>A0AAN8X8F5_HALRR</name>
<organism evidence="2 3">
    <name type="scientific">Halocaridina rubra</name>
    <name type="common">Hawaiian red shrimp</name>
    <dbReference type="NCBI Taxonomy" id="373956"/>
    <lineage>
        <taxon>Eukaryota</taxon>
        <taxon>Metazoa</taxon>
        <taxon>Ecdysozoa</taxon>
        <taxon>Arthropoda</taxon>
        <taxon>Crustacea</taxon>
        <taxon>Multicrustacea</taxon>
        <taxon>Malacostraca</taxon>
        <taxon>Eumalacostraca</taxon>
        <taxon>Eucarida</taxon>
        <taxon>Decapoda</taxon>
        <taxon>Pleocyemata</taxon>
        <taxon>Caridea</taxon>
        <taxon>Atyoidea</taxon>
        <taxon>Atyidae</taxon>
        <taxon>Halocaridina</taxon>
    </lineage>
</organism>
<feature type="non-terminal residue" evidence="2">
    <location>
        <position position="54"/>
    </location>
</feature>
<protein>
    <submittedName>
        <fullName evidence="2">Uncharacterized protein</fullName>
    </submittedName>
</protein>
<dbReference type="AlphaFoldDB" id="A0AAN8X8F5"/>
<evidence type="ECO:0000256" key="1">
    <source>
        <dbReference type="SAM" id="MobiDB-lite"/>
    </source>
</evidence>
<accession>A0AAN8X8F5</accession>
<dbReference type="EMBL" id="JAXCGZ010009689">
    <property type="protein sequence ID" value="KAK7076398.1"/>
    <property type="molecule type" value="Genomic_DNA"/>
</dbReference>
<reference evidence="2 3" key="1">
    <citation type="submission" date="2023-11" db="EMBL/GenBank/DDBJ databases">
        <title>Halocaridina rubra genome assembly.</title>
        <authorList>
            <person name="Smith C."/>
        </authorList>
    </citation>
    <scope>NUCLEOTIDE SEQUENCE [LARGE SCALE GENOMIC DNA]</scope>
    <source>
        <strain evidence="2">EP-1</strain>
        <tissue evidence="2">Whole</tissue>
    </source>
</reference>
<proteinExistence type="predicted"/>
<evidence type="ECO:0000313" key="3">
    <source>
        <dbReference type="Proteomes" id="UP001381693"/>
    </source>
</evidence>
<feature type="region of interest" description="Disordered" evidence="1">
    <location>
        <begin position="1"/>
        <end position="25"/>
    </location>
</feature>
<comment type="caution">
    <text evidence="2">The sequence shown here is derived from an EMBL/GenBank/DDBJ whole genome shotgun (WGS) entry which is preliminary data.</text>
</comment>
<sequence>MGEQTKSSRTLEKGEIEGGGESGVGGKIPAPIYVAHIWSAPKSHQRANRLWRLV</sequence>
<dbReference type="Proteomes" id="UP001381693">
    <property type="component" value="Unassembled WGS sequence"/>
</dbReference>
<gene>
    <name evidence="2" type="ORF">SK128_006401</name>
</gene>
<keyword evidence="3" id="KW-1185">Reference proteome</keyword>